<dbReference type="Proteomes" id="UP000070513">
    <property type="component" value="Unassembled WGS sequence"/>
</dbReference>
<dbReference type="OrthoDB" id="1240811at2"/>
<dbReference type="RefSeq" id="WP_062648116.1">
    <property type="nucleotide sequence ID" value="NZ_LPUR01000001.1"/>
</dbReference>
<dbReference type="EMBL" id="LPUR01000001">
    <property type="protein sequence ID" value="KXH84870.1"/>
    <property type="molecule type" value="Genomic_DNA"/>
</dbReference>
<reference evidence="2" key="1">
    <citation type="submission" date="2015-12" db="EMBL/GenBank/DDBJ databases">
        <title>Genome sequence of a biocontrol rhizobacterium Chryseobacterium kwangjuense strain KJ1R5 isolated from pepper (Capsicum annuum L.).</title>
        <authorList>
            <person name="Jeong J.-J."/>
            <person name="Park H."/>
            <person name="Mannaa M."/>
            <person name="Sang M.K."/>
            <person name="Choi I.-G."/>
            <person name="Kim K.D."/>
        </authorList>
    </citation>
    <scope>NUCLEOTIDE SEQUENCE [LARGE SCALE GENOMIC DNA]</scope>
    <source>
        <strain evidence="2">KJ1R5</strain>
    </source>
</reference>
<evidence type="ECO:0000313" key="1">
    <source>
        <dbReference type="EMBL" id="KXH84870.1"/>
    </source>
</evidence>
<proteinExistence type="predicted"/>
<organism evidence="1 2">
    <name type="scientific">Chryseobacterium kwangjuense</name>
    <dbReference type="NCBI Taxonomy" id="267125"/>
    <lineage>
        <taxon>Bacteria</taxon>
        <taxon>Pseudomonadati</taxon>
        <taxon>Bacteroidota</taxon>
        <taxon>Flavobacteriia</taxon>
        <taxon>Flavobacteriales</taxon>
        <taxon>Weeksellaceae</taxon>
        <taxon>Chryseobacterium group</taxon>
        <taxon>Chryseobacterium</taxon>
    </lineage>
</organism>
<reference evidence="1 2" key="2">
    <citation type="journal article" date="2016" name="Genome Announc.">
        <title>Draft Genome Sequence of a Biocontrol Rhizobacterium, Chryseobacterium kwangjuense Strain KJ1R5, Isolated from Pepper (Capsicum annuum).</title>
        <authorList>
            <person name="Jeong J.J."/>
            <person name="Park H."/>
            <person name="Park B.H."/>
            <person name="Mannaa M."/>
            <person name="Sang M.K."/>
            <person name="Choi I.G."/>
            <person name="Kim K.D."/>
        </authorList>
    </citation>
    <scope>NUCLEOTIDE SEQUENCE [LARGE SCALE GENOMIC DNA]</scope>
    <source>
        <strain evidence="1 2">KJ1R5</strain>
    </source>
</reference>
<evidence type="ECO:0000313" key="2">
    <source>
        <dbReference type="Proteomes" id="UP000070513"/>
    </source>
</evidence>
<gene>
    <name evidence="1" type="ORF">AU378_03695</name>
</gene>
<sequence>MSELLDHVEYRFSFHKKSSYKGKSLFNIESSGTFTLEKVDANADEQNFTFTNLSYKSSNTNDALLFSPVEWKYVRHIGIAAITIKKNFKPKWNRFRDKYRNPSNRVLLMVIEKLYFNTPLGMEHDTFSNGVYLPFFIDSDGTYQVGTHYKGLDYLSMTLDLPLETIFECREHNEKETYLEGWVTFKESNLDRLLADQGFRGKAKDYHISRDFSIDSKITVIIDNAANVIKHITFKSSIKGEQDLSEEIFYMVDSDFDSYRGDIYKIHDGKKYTLEDWEQYMREQKKPGRNFSNLDWDNIE</sequence>
<protein>
    <submittedName>
        <fullName evidence="1">Uncharacterized protein</fullName>
    </submittedName>
</protein>
<dbReference type="AlphaFoldDB" id="A0A135WJ24"/>
<accession>A0A135WJ24</accession>
<name>A0A135WJ24_9FLAO</name>
<comment type="caution">
    <text evidence="1">The sequence shown here is derived from an EMBL/GenBank/DDBJ whole genome shotgun (WGS) entry which is preliminary data.</text>
</comment>